<reference evidence="2 3" key="1">
    <citation type="submission" date="2017-04" db="EMBL/GenBank/DDBJ databases">
        <title>Novel microbial lineages endemic to geothermal iron-oxide mats fill important gaps in the evolutionary history of Archaea.</title>
        <authorList>
            <person name="Jay Z.J."/>
            <person name="Beam J.P."/>
            <person name="Dlakic M."/>
            <person name="Rusch D.B."/>
            <person name="Kozubal M.A."/>
            <person name="Inskeep W.P."/>
        </authorList>
    </citation>
    <scope>NUCLEOTIDE SEQUENCE [LARGE SCALE GENOMIC DNA]</scope>
    <source>
        <strain evidence="2">BE_D</strain>
    </source>
</reference>
<sequence length="159" mass="17845">MRGKKEGNMWVGDQAAAGSNMSTARGKPGNTLERLRDRFRLESWMVKMWVALSAPSEVLAALLVNMALGPVDPRVATLEYTDAHFPPPLPQLEARFIFGPWIWLTIAALALVPIYLLAYYIGLAALLRFIRTLSGQDQIKNYNVEIPLFNIDVECEHCE</sequence>
<keyword evidence="1" id="KW-0812">Transmembrane</keyword>
<name>A0A2R6CA04_9ARCH</name>
<proteinExistence type="predicted"/>
<feature type="transmembrane region" description="Helical" evidence="1">
    <location>
        <begin position="101"/>
        <end position="130"/>
    </location>
</feature>
<evidence type="ECO:0000313" key="3">
    <source>
        <dbReference type="Proteomes" id="UP000242015"/>
    </source>
</evidence>
<dbReference type="Proteomes" id="UP000242015">
    <property type="component" value="Unassembled WGS sequence"/>
</dbReference>
<dbReference type="EMBL" id="NEXF01000205">
    <property type="protein sequence ID" value="PSO07678.1"/>
    <property type="molecule type" value="Genomic_DNA"/>
</dbReference>
<feature type="transmembrane region" description="Helical" evidence="1">
    <location>
        <begin position="44"/>
        <end position="68"/>
    </location>
</feature>
<evidence type="ECO:0000256" key="1">
    <source>
        <dbReference type="SAM" id="Phobius"/>
    </source>
</evidence>
<accession>A0A2R6CA04</accession>
<dbReference type="AlphaFoldDB" id="A0A2R6CA04"/>
<keyword evidence="1" id="KW-1133">Transmembrane helix</keyword>
<gene>
    <name evidence="2" type="ORF">B9Q04_09585</name>
</gene>
<comment type="caution">
    <text evidence="2">The sequence shown here is derived from an EMBL/GenBank/DDBJ whole genome shotgun (WGS) entry which is preliminary data.</text>
</comment>
<keyword evidence="1" id="KW-0472">Membrane</keyword>
<protein>
    <submittedName>
        <fullName evidence="2">Uncharacterized protein</fullName>
    </submittedName>
</protein>
<organism evidence="2 3">
    <name type="scientific">Candidatus Marsarchaeota G2 archaeon BE_D</name>
    <dbReference type="NCBI Taxonomy" id="1978158"/>
    <lineage>
        <taxon>Archaea</taxon>
        <taxon>Candidatus Marsarchaeota</taxon>
        <taxon>Candidatus Marsarchaeota group 2</taxon>
    </lineage>
</organism>
<evidence type="ECO:0000313" key="2">
    <source>
        <dbReference type="EMBL" id="PSO07678.1"/>
    </source>
</evidence>